<dbReference type="CDD" id="cd00070">
    <property type="entry name" value="GLECT"/>
    <property type="match status" value="1"/>
</dbReference>
<feature type="non-terminal residue" evidence="4">
    <location>
        <position position="1"/>
    </location>
</feature>
<protein>
    <recommendedName>
        <fullName evidence="2">Galectin</fullName>
    </recommendedName>
</protein>
<dbReference type="InterPro" id="IPR013320">
    <property type="entry name" value="ConA-like_dom_sf"/>
</dbReference>
<evidence type="ECO:0000313" key="4">
    <source>
        <dbReference type="EMBL" id="GMR39450.1"/>
    </source>
</evidence>
<reference evidence="5" key="1">
    <citation type="submission" date="2022-10" db="EMBL/GenBank/DDBJ databases">
        <title>Genome assembly of Pristionchus species.</title>
        <authorList>
            <person name="Yoshida K."/>
            <person name="Sommer R.J."/>
        </authorList>
    </citation>
    <scope>NUCLEOTIDE SEQUENCE [LARGE SCALE GENOMIC DNA]</scope>
    <source>
        <strain evidence="5">RS5460</strain>
    </source>
</reference>
<dbReference type="AlphaFoldDB" id="A0AAN4ZLZ9"/>
<proteinExistence type="predicted"/>
<dbReference type="Gene3D" id="2.60.120.200">
    <property type="match status" value="1"/>
</dbReference>
<name>A0AAN4ZLZ9_9BILA</name>
<dbReference type="PANTHER" id="PTHR11346">
    <property type="entry name" value="GALECTIN"/>
    <property type="match status" value="1"/>
</dbReference>
<keyword evidence="1 2" id="KW-0430">Lectin</keyword>
<sequence length="107" mass="12674">VHNTLKEIPVNGQTMIFKGVLSHASEYFVINLMDRHRGIALHFVWYRKKHYEVVCSSMRNGQPWGPGDKKPNPLRLGEEFDIRIRAFPDRFQIFVNMKPIYIYKARL</sequence>
<comment type="caution">
    <text evidence="4">The sequence shown here is derived from an EMBL/GenBank/DDBJ whole genome shotgun (WGS) entry which is preliminary data.</text>
</comment>
<dbReference type="EMBL" id="BTRK01000002">
    <property type="protein sequence ID" value="GMR39450.1"/>
    <property type="molecule type" value="Genomic_DNA"/>
</dbReference>
<dbReference type="InterPro" id="IPR044156">
    <property type="entry name" value="Galectin-like"/>
</dbReference>
<gene>
    <name evidence="4" type="ORF">PMAYCL1PPCAC_09645</name>
</gene>
<feature type="domain" description="Galectin" evidence="3">
    <location>
        <begin position="1"/>
        <end position="107"/>
    </location>
</feature>
<organism evidence="4 5">
    <name type="scientific">Pristionchus mayeri</name>
    <dbReference type="NCBI Taxonomy" id="1317129"/>
    <lineage>
        <taxon>Eukaryota</taxon>
        <taxon>Metazoa</taxon>
        <taxon>Ecdysozoa</taxon>
        <taxon>Nematoda</taxon>
        <taxon>Chromadorea</taxon>
        <taxon>Rhabditida</taxon>
        <taxon>Rhabditina</taxon>
        <taxon>Diplogasteromorpha</taxon>
        <taxon>Diplogasteroidea</taxon>
        <taxon>Neodiplogasteridae</taxon>
        <taxon>Pristionchus</taxon>
    </lineage>
</organism>
<dbReference type="SUPFAM" id="SSF49899">
    <property type="entry name" value="Concanavalin A-like lectins/glucanases"/>
    <property type="match status" value="1"/>
</dbReference>
<keyword evidence="5" id="KW-1185">Reference proteome</keyword>
<dbReference type="PROSITE" id="PS51304">
    <property type="entry name" value="GALECTIN"/>
    <property type="match status" value="1"/>
</dbReference>
<dbReference type="InterPro" id="IPR001079">
    <property type="entry name" value="Galectin_CRD"/>
</dbReference>
<feature type="non-terminal residue" evidence="4">
    <location>
        <position position="107"/>
    </location>
</feature>
<evidence type="ECO:0000256" key="1">
    <source>
        <dbReference type="ARBA" id="ARBA00022734"/>
    </source>
</evidence>
<evidence type="ECO:0000256" key="2">
    <source>
        <dbReference type="RuleBase" id="RU102079"/>
    </source>
</evidence>
<dbReference type="Pfam" id="PF00337">
    <property type="entry name" value="Gal-bind_lectin"/>
    <property type="match status" value="1"/>
</dbReference>
<accession>A0AAN4ZLZ9</accession>
<evidence type="ECO:0000313" key="5">
    <source>
        <dbReference type="Proteomes" id="UP001328107"/>
    </source>
</evidence>
<dbReference type="PANTHER" id="PTHR11346:SF176">
    <property type="entry name" value="32 KDA BETA-GALACTOSIDE-BINDING LECTIN LEC-3"/>
    <property type="match status" value="1"/>
</dbReference>
<evidence type="ECO:0000259" key="3">
    <source>
        <dbReference type="PROSITE" id="PS51304"/>
    </source>
</evidence>
<dbReference type="Proteomes" id="UP001328107">
    <property type="component" value="Unassembled WGS sequence"/>
</dbReference>
<dbReference type="SMART" id="SM00908">
    <property type="entry name" value="Gal-bind_lectin"/>
    <property type="match status" value="1"/>
</dbReference>
<dbReference type="GO" id="GO:0030246">
    <property type="term" value="F:carbohydrate binding"/>
    <property type="evidence" value="ECO:0007669"/>
    <property type="project" value="UniProtKB-UniRule"/>
</dbReference>
<dbReference type="GO" id="GO:0016936">
    <property type="term" value="F:galactoside binding"/>
    <property type="evidence" value="ECO:0007669"/>
    <property type="project" value="TreeGrafter"/>
</dbReference>